<evidence type="ECO:0000313" key="2">
    <source>
        <dbReference type="EMBL" id="MFC6181333.1"/>
    </source>
</evidence>
<keyword evidence="3" id="KW-1185">Reference proteome</keyword>
<evidence type="ECO:0000313" key="3">
    <source>
        <dbReference type="Proteomes" id="UP001596282"/>
    </source>
</evidence>
<name>A0ABW1S0J5_9LACO</name>
<organism evidence="2 3">
    <name type="scientific">Lactiplantibacillus daowaiensis</name>
    <dbReference type="NCBI Taxonomy" id="2559918"/>
    <lineage>
        <taxon>Bacteria</taxon>
        <taxon>Bacillati</taxon>
        <taxon>Bacillota</taxon>
        <taxon>Bacilli</taxon>
        <taxon>Lactobacillales</taxon>
        <taxon>Lactobacillaceae</taxon>
        <taxon>Lactiplantibacillus</taxon>
    </lineage>
</organism>
<evidence type="ECO:0008006" key="4">
    <source>
        <dbReference type="Google" id="ProtNLM"/>
    </source>
</evidence>
<protein>
    <recommendedName>
        <fullName evidence="4">Exosortase</fullName>
    </recommendedName>
</protein>
<accession>A0ABW1S0J5</accession>
<dbReference type="EMBL" id="JBHSSC010000037">
    <property type="protein sequence ID" value="MFC6181333.1"/>
    <property type="molecule type" value="Genomic_DNA"/>
</dbReference>
<evidence type="ECO:0000256" key="1">
    <source>
        <dbReference type="SAM" id="Phobius"/>
    </source>
</evidence>
<gene>
    <name evidence="2" type="ORF">ACFP5Y_08880</name>
</gene>
<keyword evidence="1" id="KW-0812">Transmembrane</keyword>
<proteinExistence type="predicted"/>
<dbReference type="Proteomes" id="UP001596282">
    <property type="component" value="Unassembled WGS sequence"/>
</dbReference>
<dbReference type="RefSeq" id="WP_171001475.1">
    <property type="nucleotide sequence ID" value="NZ_BJDJ01000014.1"/>
</dbReference>
<comment type="caution">
    <text evidence="2">The sequence shown here is derived from an EMBL/GenBank/DDBJ whole genome shotgun (WGS) entry which is preliminary data.</text>
</comment>
<reference evidence="3" key="1">
    <citation type="journal article" date="2019" name="Int. J. Syst. Evol. Microbiol.">
        <title>The Global Catalogue of Microorganisms (GCM) 10K type strain sequencing project: providing services to taxonomists for standard genome sequencing and annotation.</title>
        <authorList>
            <consortium name="The Broad Institute Genomics Platform"/>
            <consortium name="The Broad Institute Genome Sequencing Center for Infectious Disease"/>
            <person name="Wu L."/>
            <person name="Ma J."/>
        </authorList>
    </citation>
    <scope>NUCLEOTIDE SEQUENCE [LARGE SCALE GENOMIC DNA]</scope>
    <source>
        <strain evidence="3">CCM 8933</strain>
    </source>
</reference>
<keyword evidence="1" id="KW-1133">Transmembrane helix</keyword>
<feature type="transmembrane region" description="Helical" evidence="1">
    <location>
        <begin position="30"/>
        <end position="50"/>
    </location>
</feature>
<keyword evidence="1" id="KW-0472">Membrane</keyword>
<feature type="transmembrane region" description="Helical" evidence="1">
    <location>
        <begin position="6"/>
        <end position="21"/>
    </location>
</feature>
<sequence length="52" mass="5666">MGESTFAIMIGILLIFAGYLSKKKRGKTDALSVGMGIFIILLAIHAFPFLSY</sequence>